<feature type="binding site" evidence="2">
    <location>
        <position position="364"/>
    </location>
    <ligand>
        <name>L-tryptophan</name>
        <dbReference type="ChEBI" id="CHEBI:57912"/>
    </ligand>
</feature>
<dbReference type="PANTHER" id="PTHR43747">
    <property type="entry name" value="FAD-BINDING PROTEIN"/>
    <property type="match status" value="1"/>
</dbReference>
<dbReference type="InterPro" id="IPR033856">
    <property type="entry name" value="Trp_halogen"/>
</dbReference>
<dbReference type="SUPFAM" id="SSF51905">
    <property type="entry name" value="FAD/NAD(P)-binding domain"/>
    <property type="match status" value="1"/>
</dbReference>
<dbReference type="RefSeq" id="WP_168804455.1">
    <property type="nucleotide sequence ID" value="NZ_CP051205.1"/>
</dbReference>
<reference evidence="4" key="1">
    <citation type="submission" date="2020-04" db="EMBL/GenBank/DDBJ databases">
        <authorList>
            <person name="Kittiwongwattana C."/>
        </authorList>
    </citation>
    <scope>NUCLEOTIDE SEQUENCE [LARGE SCALE GENOMIC DNA]</scope>
    <source>
        <strain evidence="4">1310</strain>
    </source>
</reference>
<evidence type="ECO:0000256" key="2">
    <source>
        <dbReference type="PIRSR" id="PIRSR011396-2"/>
    </source>
</evidence>
<dbReference type="GO" id="GO:0000166">
    <property type="term" value="F:nucleotide binding"/>
    <property type="evidence" value="ECO:0007669"/>
    <property type="project" value="UniProtKB-KW"/>
</dbReference>
<dbReference type="PANTHER" id="PTHR43747:SF4">
    <property type="entry name" value="FLAVIN-DEPENDENT TRYPTOPHAN HALOGENASE"/>
    <property type="match status" value="1"/>
</dbReference>
<feature type="binding site" evidence="2">
    <location>
        <begin position="45"/>
        <end position="48"/>
    </location>
    <ligand>
        <name>FAD</name>
        <dbReference type="ChEBI" id="CHEBI:57692"/>
    </ligand>
</feature>
<evidence type="ECO:0000313" key="3">
    <source>
        <dbReference type="EMBL" id="QJB32205.1"/>
    </source>
</evidence>
<dbReference type="Proteomes" id="UP000502421">
    <property type="component" value="Chromosome"/>
</dbReference>
<dbReference type="GO" id="GO:0004497">
    <property type="term" value="F:monooxygenase activity"/>
    <property type="evidence" value="ECO:0007669"/>
    <property type="project" value="InterPro"/>
</dbReference>
<name>A0AAE7D6X9_9BACT</name>
<dbReference type="Pfam" id="PF04820">
    <property type="entry name" value="Trp_halogenase"/>
    <property type="match status" value="1"/>
</dbReference>
<evidence type="ECO:0000256" key="1">
    <source>
        <dbReference type="PIRSR" id="PIRSR011396-1"/>
    </source>
</evidence>
<dbReference type="PIRSF" id="PIRSF011396">
    <property type="entry name" value="Trp_halogenase"/>
    <property type="match status" value="1"/>
</dbReference>
<dbReference type="InterPro" id="IPR036188">
    <property type="entry name" value="FAD/NAD-bd_sf"/>
</dbReference>
<dbReference type="InterPro" id="IPR050816">
    <property type="entry name" value="Flavin-dep_Halogenase_NPB"/>
</dbReference>
<dbReference type="Gene3D" id="3.50.50.60">
    <property type="entry name" value="FAD/NAD(P)-binding domain"/>
    <property type="match status" value="1"/>
</dbReference>
<proteinExistence type="predicted"/>
<evidence type="ECO:0000313" key="4">
    <source>
        <dbReference type="Proteomes" id="UP000502421"/>
    </source>
</evidence>
<dbReference type="AlphaFoldDB" id="A0AAE7D6X9"/>
<gene>
    <name evidence="3" type="ORF">HF329_13070</name>
</gene>
<keyword evidence="2" id="KW-0547">Nucleotide-binding</keyword>
<dbReference type="KEGG" id="coy:HF329_13070"/>
<keyword evidence="2" id="KW-0274">FAD</keyword>
<accession>A0AAE7D6X9</accession>
<dbReference type="EMBL" id="CP051205">
    <property type="protein sequence ID" value="QJB32205.1"/>
    <property type="molecule type" value="Genomic_DNA"/>
</dbReference>
<dbReference type="InterPro" id="IPR006905">
    <property type="entry name" value="Flavin_halogenase"/>
</dbReference>
<sequence length="531" mass="61387">MQEKYLSLVEDFKVTKEQIEKRQPFYFDLELDVHEIYQNVCIVGGGLAGYLTAIAFRKFFNIPVTVIEPSGIPPIGVGEATTPLLDDYLFHALELDKKEFLEMVEPTWKLGIKFFWGKPGDYSFNYPFDTKDILSAYLHSGDINKCSLNSLLMSADSSFVAKLVEGDEVKYHSLSRSLKYAYHLDNKKFISYLKYKAKQAGVIFLDEEIVDAVLDGEGNIAYLVNREADRFVYDMYVDCSGFRSLLLEKKMGVPYIPFSDSLYNNSAVTTVVPNGGHIKCYTTAESMNNGWCWNIPLRHEDHRGYVFSSAHCTDEQAYEELLRKNPAMDKDAKFIRFRSGRHAAFIAGNVVAIGNSYSFVEPLESTGVHMIIDQIILLMNNFINLKKNPTLRKLLNDNMNDHWEYIRWFLSIHFKFNKKFDTPYWQDCRANANISGFERFVSLYREIGLLTRQDTTLQRILRYDVKDNIFDLYGIDHILFSQGVLPNDINRIQLDNKAEWDHMQTVWNKIAAHTIPLRDDLEVLLQHPSLF</sequence>
<keyword evidence="2" id="KW-0285">Flavoprotein</keyword>
<feature type="binding site" evidence="2">
    <location>
        <position position="109"/>
    </location>
    <ligand>
        <name>7-chloro-L-tryptophan</name>
        <dbReference type="ChEBI" id="CHEBI:58713"/>
    </ligand>
</feature>
<protein>
    <submittedName>
        <fullName evidence="3">Tryptophan 7-halogenase</fullName>
    </submittedName>
</protein>
<feature type="active site" evidence="1">
    <location>
        <position position="109"/>
    </location>
</feature>
<organism evidence="3 4">
    <name type="scientific">Chitinophaga oryzae</name>
    <dbReference type="NCBI Taxonomy" id="2725414"/>
    <lineage>
        <taxon>Bacteria</taxon>
        <taxon>Pseudomonadati</taxon>
        <taxon>Bacteroidota</taxon>
        <taxon>Chitinophagia</taxon>
        <taxon>Chitinophagales</taxon>
        <taxon>Chitinophagaceae</taxon>
        <taxon>Chitinophaga</taxon>
    </lineage>
</organism>